<protein>
    <submittedName>
        <fullName evidence="5">Inositol-1-monophosphatase (IMPase) (Inositol-1-phosphatase) (I-1-Pase)</fullName>
        <ecNumber evidence="5">3.1.3.25</ecNumber>
    </submittedName>
</protein>
<dbReference type="KEGG" id="cpo:COPRO5265_0505"/>
<evidence type="ECO:0000313" key="5">
    <source>
        <dbReference type="EMBL" id="ACI17910.1"/>
    </source>
</evidence>
<dbReference type="SUPFAM" id="SSF56655">
    <property type="entry name" value="Carbohydrate phosphatase"/>
    <property type="match status" value="1"/>
</dbReference>
<proteinExistence type="predicted"/>
<dbReference type="EMBL" id="CP001145">
    <property type="protein sequence ID" value="ACI17910.1"/>
    <property type="molecule type" value="Genomic_DNA"/>
</dbReference>
<evidence type="ECO:0000256" key="1">
    <source>
        <dbReference type="ARBA" id="ARBA00022723"/>
    </source>
</evidence>
<dbReference type="PANTHER" id="PTHR20854">
    <property type="entry name" value="INOSITOL MONOPHOSPHATASE"/>
    <property type="match status" value="1"/>
</dbReference>
<organism evidence="5 6">
    <name type="scientific">Coprothermobacter proteolyticus (strain ATCC 35245 / DSM 5265 / OCM 4 / BT)</name>
    <dbReference type="NCBI Taxonomy" id="309798"/>
    <lineage>
        <taxon>Bacteria</taxon>
        <taxon>Pseudomonadati</taxon>
        <taxon>Coprothermobacterota</taxon>
        <taxon>Coprothermobacteria</taxon>
        <taxon>Coprothermobacterales</taxon>
        <taxon>Coprothermobacteraceae</taxon>
        <taxon>Coprothermobacter</taxon>
    </lineage>
</organism>
<dbReference type="GO" id="GO:0046854">
    <property type="term" value="P:phosphatidylinositol phosphate biosynthetic process"/>
    <property type="evidence" value="ECO:0007669"/>
    <property type="project" value="InterPro"/>
</dbReference>
<dbReference type="GO" id="GO:0008934">
    <property type="term" value="F:inositol monophosphate 1-phosphatase activity"/>
    <property type="evidence" value="ECO:0007669"/>
    <property type="project" value="TreeGrafter"/>
</dbReference>
<keyword evidence="6" id="KW-1185">Reference proteome</keyword>
<sequence>MPSLGITAVVIMTEQSVETVMLRAVNLALDEIGEYWCSAVSWEPKGVDDRVTFLDKQIEKKLQSFLQGYSSYGFMGEEYGVKSRGERLWVLDPIDGTVNFTVRLPMVAVSLALMEGDKAVLGAVGEAVSKRIYWSDGKHLFLDNAVVSNSRKVSTLEEAFVGLGTPRKDDPFAAGYGKFLSAVQKKAMRLRMLGSAALGLTYVASGALDAFLLPRFELWDVAAGRLLVEVSGGSYWQEGPNSILIAARNEALLEDLKQIWYGVNSL</sequence>
<comment type="cofactor">
    <cofactor evidence="4">
        <name>Mg(2+)</name>
        <dbReference type="ChEBI" id="CHEBI:18420"/>
    </cofactor>
</comment>
<dbReference type="GO" id="GO:0007165">
    <property type="term" value="P:signal transduction"/>
    <property type="evidence" value="ECO:0007669"/>
    <property type="project" value="TreeGrafter"/>
</dbReference>
<feature type="binding site" evidence="4">
    <location>
        <position position="220"/>
    </location>
    <ligand>
        <name>Mg(2+)</name>
        <dbReference type="ChEBI" id="CHEBI:18420"/>
        <label>2</label>
    </ligand>
</feature>
<dbReference type="GO" id="GO:0006020">
    <property type="term" value="P:inositol metabolic process"/>
    <property type="evidence" value="ECO:0007669"/>
    <property type="project" value="TreeGrafter"/>
</dbReference>
<accession>B5Y7W7</accession>
<reference evidence="6" key="1">
    <citation type="submission" date="2008-08" db="EMBL/GenBank/DDBJ databases">
        <title>The complete genome sequence of Coprothermobacter proteolyticus strain ATCC 5245 / DSM 5265 / BT.</title>
        <authorList>
            <person name="Dodson R.J."/>
            <person name="Durkin A.S."/>
            <person name="Wu M."/>
            <person name="Eisen J."/>
            <person name="Sutton G."/>
        </authorList>
    </citation>
    <scope>NUCLEOTIDE SEQUENCE [LARGE SCALE GENOMIC DNA]</scope>
    <source>
        <strain evidence="6">ATCC 35245 / DSM 5265 / OCM 4 / BT</strain>
    </source>
</reference>
<feature type="binding site" evidence="4">
    <location>
        <position position="95"/>
    </location>
    <ligand>
        <name>Mg(2+)</name>
        <dbReference type="ChEBI" id="CHEBI:18420"/>
        <label>1</label>
        <note>catalytic</note>
    </ligand>
</feature>
<dbReference type="EC" id="3.1.3.25" evidence="5"/>
<feature type="binding site" evidence="4">
    <location>
        <position position="92"/>
    </location>
    <ligand>
        <name>Mg(2+)</name>
        <dbReference type="ChEBI" id="CHEBI:18420"/>
        <label>1</label>
        <note>catalytic</note>
    </ligand>
</feature>
<keyword evidence="1 4" id="KW-0479">Metal-binding</keyword>
<evidence type="ECO:0000313" key="6">
    <source>
        <dbReference type="Proteomes" id="UP000001732"/>
    </source>
</evidence>
<feature type="binding site" evidence="4">
    <location>
        <position position="77"/>
    </location>
    <ligand>
        <name>Mg(2+)</name>
        <dbReference type="ChEBI" id="CHEBI:18420"/>
        <label>1</label>
        <note>catalytic</note>
    </ligand>
</feature>
<evidence type="ECO:0000256" key="2">
    <source>
        <dbReference type="ARBA" id="ARBA00022801"/>
    </source>
</evidence>
<dbReference type="PANTHER" id="PTHR20854:SF4">
    <property type="entry name" value="INOSITOL-1-MONOPHOSPHATASE-RELATED"/>
    <property type="match status" value="1"/>
</dbReference>
<evidence type="ECO:0000256" key="3">
    <source>
        <dbReference type="ARBA" id="ARBA00022842"/>
    </source>
</evidence>
<dbReference type="PROSITE" id="PS00630">
    <property type="entry name" value="IMP_2"/>
    <property type="match status" value="1"/>
</dbReference>
<dbReference type="Gene3D" id="3.40.190.80">
    <property type="match status" value="1"/>
</dbReference>
<dbReference type="eggNOG" id="COG0483">
    <property type="taxonomic scope" value="Bacteria"/>
</dbReference>
<keyword evidence="2 5" id="KW-0378">Hydrolase</keyword>
<gene>
    <name evidence="5" type="ordered locus">COPRO5265_0505</name>
</gene>
<dbReference type="Gene3D" id="3.30.540.10">
    <property type="entry name" value="Fructose-1,6-Bisphosphatase, subunit A, domain 1"/>
    <property type="match status" value="1"/>
</dbReference>
<dbReference type="Pfam" id="PF00459">
    <property type="entry name" value="Inositol_P"/>
    <property type="match status" value="1"/>
</dbReference>
<dbReference type="InterPro" id="IPR000760">
    <property type="entry name" value="Inositol_monophosphatase-like"/>
</dbReference>
<reference evidence="5 6" key="2">
    <citation type="journal article" date="2014" name="Genome Announc.">
        <title>Complete Genome Sequence of Coprothermobacter proteolyticus DSM 5265.</title>
        <authorList>
            <person name="Alexiev A."/>
            <person name="Coil D.A."/>
            <person name="Badger J.H."/>
            <person name="Enticknap J."/>
            <person name="Ward N."/>
            <person name="Robb F.T."/>
            <person name="Eisen J.A."/>
        </authorList>
    </citation>
    <scope>NUCLEOTIDE SEQUENCE [LARGE SCALE GENOMIC DNA]</scope>
    <source>
        <strain evidence="6">ATCC 35245 / DSM 5265 / OCM 4 / BT</strain>
    </source>
</reference>
<feature type="binding site" evidence="4">
    <location>
        <position position="94"/>
    </location>
    <ligand>
        <name>Mg(2+)</name>
        <dbReference type="ChEBI" id="CHEBI:18420"/>
        <label>1</label>
        <note>catalytic</note>
    </ligand>
</feature>
<dbReference type="CDD" id="cd01637">
    <property type="entry name" value="IMPase_like"/>
    <property type="match status" value="1"/>
</dbReference>
<dbReference type="InterPro" id="IPR020583">
    <property type="entry name" value="Inositol_monoP_metal-BS"/>
</dbReference>
<dbReference type="PRINTS" id="PR00377">
    <property type="entry name" value="IMPHPHTASES"/>
</dbReference>
<dbReference type="PROSITE" id="PS00629">
    <property type="entry name" value="IMP_1"/>
    <property type="match status" value="1"/>
</dbReference>
<dbReference type="AlphaFoldDB" id="B5Y7W7"/>
<evidence type="ECO:0000256" key="4">
    <source>
        <dbReference type="PIRSR" id="PIRSR600760-2"/>
    </source>
</evidence>
<name>B5Y7W7_COPPD</name>
<dbReference type="Proteomes" id="UP000001732">
    <property type="component" value="Chromosome"/>
</dbReference>
<dbReference type="STRING" id="309798.COPRO5265_0505"/>
<dbReference type="GO" id="GO:0046872">
    <property type="term" value="F:metal ion binding"/>
    <property type="evidence" value="ECO:0007669"/>
    <property type="project" value="UniProtKB-KW"/>
</dbReference>
<keyword evidence="3 4" id="KW-0460">Magnesium</keyword>
<dbReference type="InterPro" id="IPR020550">
    <property type="entry name" value="Inositol_monophosphatase_CS"/>
</dbReference>